<dbReference type="OrthoDB" id="433755at2759"/>
<feature type="compositionally biased region" description="Basic and acidic residues" evidence="2">
    <location>
        <begin position="1"/>
        <end position="11"/>
    </location>
</feature>
<feature type="region of interest" description="Disordered" evidence="2">
    <location>
        <begin position="591"/>
        <end position="611"/>
    </location>
</feature>
<feature type="domain" description="FHA" evidence="3">
    <location>
        <begin position="143"/>
        <end position="218"/>
    </location>
</feature>
<feature type="compositionally biased region" description="Basic and acidic residues" evidence="2">
    <location>
        <begin position="447"/>
        <end position="460"/>
    </location>
</feature>
<comment type="caution">
    <text evidence="4">The sequence shown here is derived from an EMBL/GenBank/DDBJ whole genome shotgun (WGS) entry which is preliminary data.</text>
</comment>
<dbReference type="SMART" id="SM00240">
    <property type="entry name" value="FHA"/>
    <property type="match status" value="1"/>
</dbReference>
<protein>
    <submittedName>
        <fullName evidence="4">Kanadaptin</fullName>
    </submittedName>
</protein>
<evidence type="ECO:0000313" key="4">
    <source>
        <dbReference type="EMBL" id="KAA0191530.1"/>
    </source>
</evidence>
<dbReference type="Pfam" id="PF00498">
    <property type="entry name" value="FHA"/>
    <property type="match status" value="1"/>
</dbReference>
<proteinExistence type="predicted"/>
<name>A0A8E0VJE3_9TREM</name>
<organism evidence="4 5">
    <name type="scientific">Fasciolopsis buskii</name>
    <dbReference type="NCBI Taxonomy" id="27845"/>
    <lineage>
        <taxon>Eukaryota</taxon>
        <taxon>Metazoa</taxon>
        <taxon>Spiralia</taxon>
        <taxon>Lophotrochozoa</taxon>
        <taxon>Platyhelminthes</taxon>
        <taxon>Trematoda</taxon>
        <taxon>Digenea</taxon>
        <taxon>Plagiorchiida</taxon>
        <taxon>Echinostomata</taxon>
        <taxon>Echinostomatoidea</taxon>
        <taxon>Fasciolidae</taxon>
        <taxon>Fasciolopsis</taxon>
    </lineage>
</organism>
<keyword evidence="5" id="KW-1185">Reference proteome</keyword>
<reference evidence="4" key="1">
    <citation type="submission" date="2019-05" db="EMBL/GenBank/DDBJ databases">
        <title>Annotation for the trematode Fasciolopsis buski.</title>
        <authorList>
            <person name="Choi Y.-J."/>
        </authorList>
    </citation>
    <scope>NUCLEOTIDE SEQUENCE</scope>
    <source>
        <strain evidence="4">HT</strain>
        <tissue evidence="4">Whole worm</tissue>
    </source>
</reference>
<dbReference type="AlphaFoldDB" id="A0A8E0VJE3"/>
<feature type="region of interest" description="Disordered" evidence="2">
    <location>
        <begin position="1"/>
        <end position="33"/>
    </location>
</feature>
<gene>
    <name evidence="4" type="ORF">FBUS_07539</name>
</gene>
<sequence length="611" mass="68084">MEPETVKEKNNDAVTDTSQKSEDVPNLGEIKGSEPDIQEVPLCEGISSQNRYGQYLYNVSFKHPGLQDAHVTDQKPALTEPKTTGAKSTVEAYRPPVWAMNCPVDTGYHLEVIKNGTPLSECTVDLACGNISTDTDAQELSFCLFGRQPELFYAPDNQLHGQCTVMAHPSISRLHAVLQYGQPPPSIARTSAARTDVTGWYLQDLDSTHGTFVNKANCLMLVLLNLFFLKRRLPPGRFVRIHVGYVIRFGASTRLYLMCGPDADTEEQSPQTWFELKQAYQARQLARQTSKLVGSNSSEDVVLGCDWGLSVDDADDDGANFLSSLKGAACLSHEHLYQDDPKRALRAYFEREGIEPAPEYEFVEAAFGKQNCRIDLQSLWLQNVAGPSKMVRSRKYWEENDYYSSDEDTFTDRTGQVERKRLERIRQLGVTGQTAEEAAAQVASLETDDRMKQKPSDSKLSDSSMLKVASSSLLAELEKIGSEIVALEEQLREIDAKFAPRGEKPSELDELEAYMDALKSGGFSRKERMKLKSRLFLLRQTEMRLFQKAGLPQPRRRLVATGGSIAPDDVTGKMARTDAAAAVRAARRQLEVASEDTKGKNVDGTNFPVER</sequence>
<dbReference type="Gene3D" id="2.60.200.20">
    <property type="match status" value="1"/>
</dbReference>
<dbReference type="PROSITE" id="PS50006">
    <property type="entry name" value="FHA_DOMAIN"/>
    <property type="match status" value="1"/>
</dbReference>
<dbReference type="InterPro" id="IPR000253">
    <property type="entry name" value="FHA_dom"/>
</dbReference>
<dbReference type="SUPFAM" id="SSF49879">
    <property type="entry name" value="SMAD/FHA domain"/>
    <property type="match status" value="1"/>
</dbReference>
<dbReference type="Proteomes" id="UP000728185">
    <property type="component" value="Unassembled WGS sequence"/>
</dbReference>
<dbReference type="InterPro" id="IPR008984">
    <property type="entry name" value="SMAD_FHA_dom_sf"/>
</dbReference>
<dbReference type="EMBL" id="LUCM01006275">
    <property type="protein sequence ID" value="KAA0191530.1"/>
    <property type="molecule type" value="Genomic_DNA"/>
</dbReference>
<dbReference type="InterPro" id="IPR050923">
    <property type="entry name" value="Cell_Proc_Reg/RNA_Proc"/>
</dbReference>
<feature type="region of interest" description="Disordered" evidence="2">
    <location>
        <begin position="442"/>
        <end position="462"/>
    </location>
</feature>
<evidence type="ECO:0000313" key="5">
    <source>
        <dbReference type="Proteomes" id="UP000728185"/>
    </source>
</evidence>
<keyword evidence="1" id="KW-0175">Coiled coil</keyword>
<evidence type="ECO:0000256" key="1">
    <source>
        <dbReference type="SAM" id="Coils"/>
    </source>
</evidence>
<evidence type="ECO:0000259" key="3">
    <source>
        <dbReference type="PROSITE" id="PS50006"/>
    </source>
</evidence>
<feature type="coiled-coil region" evidence="1">
    <location>
        <begin position="470"/>
        <end position="497"/>
    </location>
</feature>
<dbReference type="PANTHER" id="PTHR23308">
    <property type="entry name" value="NUCLEAR INHIBITOR OF PROTEIN PHOSPHATASE-1"/>
    <property type="match status" value="1"/>
</dbReference>
<accession>A0A8E0VJE3</accession>
<evidence type="ECO:0000256" key="2">
    <source>
        <dbReference type="SAM" id="MobiDB-lite"/>
    </source>
</evidence>